<name>A0A120JWC1_9GAMM</name>
<keyword evidence="4" id="KW-1185">Reference proteome</keyword>
<organism evidence="3 4">
    <name type="scientific">Halomonas chromatireducens</name>
    <dbReference type="NCBI Taxonomy" id="507626"/>
    <lineage>
        <taxon>Bacteria</taxon>
        <taxon>Pseudomonadati</taxon>
        <taxon>Pseudomonadota</taxon>
        <taxon>Gammaproteobacteria</taxon>
        <taxon>Oceanospirillales</taxon>
        <taxon>Halomonadaceae</taxon>
        <taxon>Halomonas</taxon>
    </lineage>
</organism>
<dbReference type="STRING" id="507626.LOKO_02637"/>
<evidence type="ECO:0000313" key="4">
    <source>
        <dbReference type="Proteomes" id="UP000063387"/>
    </source>
</evidence>
<protein>
    <recommendedName>
        <fullName evidence="2">RsdA/BaiN/AoA(So)-like Rossmann fold-like domain-containing protein</fullName>
    </recommendedName>
</protein>
<dbReference type="SUPFAM" id="SSF51905">
    <property type="entry name" value="FAD/NAD(P)-binding domain"/>
    <property type="match status" value="1"/>
</dbReference>
<reference evidence="3 4" key="2">
    <citation type="submission" date="2016-02" db="EMBL/GenBank/DDBJ databases">
        <authorList>
            <person name="Wen L."/>
            <person name="He K."/>
            <person name="Yang H."/>
        </authorList>
    </citation>
    <scope>NUCLEOTIDE SEQUENCE [LARGE SCALE GENOMIC DNA]</scope>
    <source>
        <strain evidence="3 4">AGD 8-3</strain>
    </source>
</reference>
<dbReference type="Pfam" id="PF03486">
    <property type="entry name" value="HI0933_like"/>
    <property type="match status" value="1"/>
</dbReference>
<dbReference type="EMBL" id="CP014226">
    <property type="protein sequence ID" value="AMD01697.1"/>
    <property type="molecule type" value="Genomic_DNA"/>
</dbReference>
<accession>A0A120JWC1</accession>
<dbReference type="PANTHER" id="PTHR42887">
    <property type="entry name" value="OS12G0638800 PROTEIN"/>
    <property type="match status" value="1"/>
</dbReference>
<dbReference type="InterPro" id="IPR004792">
    <property type="entry name" value="BaiN-like"/>
</dbReference>
<dbReference type="AlphaFoldDB" id="A0A120JWC1"/>
<dbReference type="Gene3D" id="3.50.50.60">
    <property type="entry name" value="FAD/NAD(P)-binding domain"/>
    <property type="match status" value="1"/>
</dbReference>
<reference evidence="3 4" key="1">
    <citation type="journal article" date="2016" name="Genome Announc.">
        <title>Draft Genome Sequence of 'Halomonas chromatireducens' Strain AGD 8-3, a Haloalkaliphilic Chromate- and Selenite-Reducing Gammaproteobacterium.</title>
        <authorList>
            <person name="Sharko F.S."/>
            <person name="Shapovalova A.A."/>
            <person name="Tsygankova S.V."/>
            <person name="Komova A.V."/>
            <person name="Boulygina E.S."/>
            <person name="Teslyuk A.B."/>
            <person name="Gotovtsev P.M."/>
            <person name="Namsaraev Z.B."/>
            <person name="Khijniak T.V."/>
            <person name="Nedoluzhko A.V."/>
            <person name="Vasilov R.G."/>
        </authorList>
    </citation>
    <scope>NUCLEOTIDE SEQUENCE [LARGE SCALE GENOMIC DNA]</scope>
    <source>
        <strain evidence="3 4">AGD 8-3</strain>
    </source>
</reference>
<proteinExistence type="predicted"/>
<dbReference type="PANTHER" id="PTHR42887:SF2">
    <property type="entry name" value="OS12G0638800 PROTEIN"/>
    <property type="match status" value="1"/>
</dbReference>
<evidence type="ECO:0000313" key="3">
    <source>
        <dbReference type="EMBL" id="AMD01697.1"/>
    </source>
</evidence>
<sequence>MGLRSRPGCRNSQLPSERSPSRSIISAVDTAPISSKDFSVEGLPQLRFIGEVLDVTGELGGYNFQWAWASGVACGLSL</sequence>
<dbReference type="InterPro" id="IPR036188">
    <property type="entry name" value="FAD/NAD-bd_sf"/>
</dbReference>
<feature type="domain" description="RsdA/BaiN/AoA(So)-like Rossmann fold-like" evidence="2">
    <location>
        <begin position="28"/>
        <end position="75"/>
    </location>
</feature>
<gene>
    <name evidence="3" type="ORF">LOKO_02637</name>
</gene>
<evidence type="ECO:0000259" key="2">
    <source>
        <dbReference type="Pfam" id="PF03486"/>
    </source>
</evidence>
<dbReference type="KEGG" id="hco:LOKO_02637"/>
<dbReference type="Proteomes" id="UP000063387">
    <property type="component" value="Chromosome"/>
</dbReference>
<dbReference type="InterPro" id="IPR057661">
    <property type="entry name" value="RsdA/BaiN/AoA(So)_Rossmann"/>
</dbReference>
<evidence type="ECO:0000256" key="1">
    <source>
        <dbReference type="SAM" id="MobiDB-lite"/>
    </source>
</evidence>
<feature type="region of interest" description="Disordered" evidence="1">
    <location>
        <begin position="1"/>
        <end position="23"/>
    </location>
</feature>